<dbReference type="PANTHER" id="PTHR30386">
    <property type="entry name" value="MEMBRANE FUSION SUBUNIT OF EMRAB-TOLC MULTIDRUG EFFLUX PUMP"/>
    <property type="match status" value="1"/>
</dbReference>
<feature type="transmembrane region" description="Helical" evidence="2">
    <location>
        <begin position="34"/>
        <end position="52"/>
    </location>
</feature>
<dbReference type="PRINTS" id="PR01490">
    <property type="entry name" value="RTXTOXIND"/>
</dbReference>
<evidence type="ECO:0000313" key="3">
    <source>
        <dbReference type="EMBL" id="MBB1162837.1"/>
    </source>
</evidence>
<sequence length="424" mass="46504">MSADAPMYREEALRARVGQGLGEIVLAQPPATRWWVALGLLCGLLVLALLLGGQYTRRVAVAGQLLPSGGVMRVAAPAPGLLQTLAVREGQTVRRGELLGTLSFERRAEGRSVETGVGELLQRREESLRQDLERADTAESEEREALARSVAGLRSELARLDEALALQKRRVELSEESSARYEALVGPGHVSREEWQQRRAEALDQRTRAGALARERAALARELASRRDEQALLAERQRKQRAALERDLARAGQEREEAEGRHVLQLVAPADAVVAAVLAEAGQSVDGGRTLFRLVPPEDPLQAVLYAPSRAAGPLKPGDTVLLRYQAFPHQKFGHHRGTVREVALAPVFGEELLSLGLGLHPQLQQGAEPYFRVTVELPAQALEGPRGPAVLRPGMLLEADLRAERRRLIEWVFEPLLGVASRW</sequence>
<evidence type="ECO:0000313" key="4">
    <source>
        <dbReference type="Proteomes" id="UP000586093"/>
    </source>
</evidence>
<organism evidence="3 4">
    <name type="scientific">Aquariibacter albus</name>
    <dbReference type="NCBI Taxonomy" id="2759899"/>
    <lineage>
        <taxon>Bacteria</taxon>
        <taxon>Pseudomonadati</taxon>
        <taxon>Pseudomonadota</taxon>
        <taxon>Betaproteobacteria</taxon>
        <taxon>Burkholderiales</taxon>
        <taxon>Sphaerotilaceae</taxon>
        <taxon>Aquariibacter</taxon>
    </lineage>
</organism>
<dbReference type="EMBL" id="JACIVI010000005">
    <property type="protein sequence ID" value="MBB1162837.1"/>
    <property type="molecule type" value="Genomic_DNA"/>
</dbReference>
<keyword evidence="1" id="KW-0175">Coiled coil</keyword>
<dbReference type="Gene3D" id="2.40.50.100">
    <property type="match status" value="1"/>
</dbReference>
<keyword evidence="2" id="KW-1133">Transmembrane helix</keyword>
<comment type="caution">
    <text evidence="3">The sequence shown here is derived from an EMBL/GenBank/DDBJ whole genome shotgun (WGS) entry which is preliminary data.</text>
</comment>
<evidence type="ECO:0000256" key="1">
    <source>
        <dbReference type="SAM" id="Coils"/>
    </source>
</evidence>
<keyword evidence="2" id="KW-0472">Membrane</keyword>
<keyword evidence="2" id="KW-0812">Transmembrane</keyword>
<feature type="coiled-coil region" evidence="1">
    <location>
        <begin position="143"/>
        <end position="170"/>
    </location>
</feature>
<dbReference type="Proteomes" id="UP000586093">
    <property type="component" value="Unassembled WGS sequence"/>
</dbReference>
<dbReference type="PANTHER" id="PTHR30386:SF28">
    <property type="entry name" value="EXPORTED PROTEIN"/>
    <property type="match status" value="1"/>
</dbReference>
<dbReference type="AlphaFoldDB" id="A0A839HJF9"/>
<feature type="coiled-coil region" evidence="1">
    <location>
        <begin position="234"/>
        <end position="261"/>
    </location>
</feature>
<proteinExistence type="predicted"/>
<protein>
    <submittedName>
        <fullName evidence="3">HlyD family efflux transporter periplasmic adaptor subunit</fullName>
    </submittedName>
</protein>
<evidence type="ECO:0000256" key="2">
    <source>
        <dbReference type="SAM" id="Phobius"/>
    </source>
</evidence>
<dbReference type="InterPro" id="IPR050739">
    <property type="entry name" value="MFP"/>
</dbReference>
<reference evidence="3 4" key="1">
    <citation type="submission" date="2020-08" db="EMBL/GenBank/DDBJ databases">
        <title>Aquariorum lacteus gen. nov., sp. nov., a new member of the family Comamonadaceae, isolated from freshwater aquarium.</title>
        <authorList>
            <person name="Chun S.-J."/>
        </authorList>
    </citation>
    <scope>NUCLEOTIDE SEQUENCE [LARGE SCALE GENOMIC DNA]</scope>
    <source>
        <strain evidence="3 4">SJAQ100</strain>
    </source>
</reference>
<dbReference type="RefSeq" id="WP_182665173.1">
    <property type="nucleotide sequence ID" value="NZ_JACIVI010000005.1"/>
</dbReference>
<name>A0A839HJF9_9BURK</name>
<gene>
    <name evidence="3" type="ORF">H4F90_12700</name>
</gene>
<keyword evidence="4" id="KW-1185">Reference proteome</keyword>
<accession>A0A839HJF9</accession>